<gene>
    <name evidence="1" type="ORF">LCGC14_1388040</name>
</gene>
<sequence>MSHAIDGSDPATACNDVSSEWRKVGSKGENRMRFEIFEPNPEKEVATRLRLVKVGDTINLQAVDKNGDRLVSGDILGVKPNGIIHLYNYVNEELGLKPAEEGRVVVENY</sequence>
<name>A0A0F9K0X0_9ZZZZ</name>
<evidence type="ECO:0000313" key="1">
    <source>
        <dbReference type="EMBL" id="KKM75648.1"/>
    </source>
</evidence>
<organism evidence="1">
    <name type="scientific">marine sediment metagenome</name>
    <dbReference type="NCBI Taxonomy" id="412755"/>
    <lineage>
        <taxon>unclassified sequences</taxon>
        <taxon>metagenomes</taxon>
        <taxon>ecological metagenomes</taxon>
    </lineage>
</organism>
<protein>
    <submittedName>
        <fullName evidence="1">Uncharacterized protein</fullName>
    </submittedName>
</protein>
<proteinExistence type="predicted"/>
<reference evidence="1" key="1">
    <citation type="journal article" date="2015" name="Nature">
        <title>Complex archaea that bridge the gap between prokaryotes and eukaryotes.</title>
        <authorList>
            <person name="Spang A."/>
            <person name="Saw J.H."/>
            <person name="Jorgensen S.L."/>
            <person name="Zaremba-Niedzwiedzka K."/>
            <person name="Martijn J."/>
            <person name="Lind A.E."/>
            <person name="van Eijk R."/>
            <person name="Schleper C."/>
            <person name="Guy L."/>
            <person name="Ettema T.J."/>
        </authorList>
    </citation>
    <scope>NUCLEOTIDE SEQUENCE</scope>
</reference>
<accession>A0A0F9K0X0</accession>
<comment type="caution">
    <text evidence="1">The sequence shown here is derived from an EMBL/GenBank/DDBJ whole genome shotgun (WGS) entry which is preliminary data.</text>
</comment>
<dbReference type="EMBL" id="LAZR01008938">
    <property type="protein sequence ID" value="KKM75648.1"/>
    <property type="molecule type" value="Genomic_DNA"/>
</dbReference>
<dbReference type="AlphaFoldDB" id="A0A0F9K0X0"/>